<dbReference type="AlphaFoldDB" id="A0A1L8SRL0"/>
<dbReference type="InterPro" id="IPR035472">
    <property type="entry name" value="RpiR-like_SIS"/>
</dbReference>
<gene>
    <name evidence="6" type="ORF">RV00_GL000813</name>
</gene>
<accession>A0A1L8SRL0</accession>
<dbReference type="InterPro" id="IPR001347">
    <property type="entry name" value="SIS_dom"/>
</dbReference>
<reference evidence="6 7" key="1">
    <citation type="submission" date="2014-12" db="EMBL/GenBank/DDBJ databases">
        <title>Draft genome sequences of 29 type strains of Enterococci.</title>
        <authorList>
            <person name="Zhong Z."/>
            <person name="Sun Z."/>
            <person name="Liu W."/>
            <person name="Zhang W."/>
            <person name="Zhang H."/>
        </authorList>
    </citation>
    <scope>NUCLEOTIDE SEQUENCE [LARGE SCALE GENOMIC DNA]</scope>
    <source>
        <strain evidence="6 7">DSM 22802</strain>
    </source>
</reference>
<organism evidence="6 7">
    <name type="scientific">Enterococcus devriesei</name>
    <dbReference type="NCBI Taxonomy" id="319970"/>
    <lineage>
        <taxon>Bacteria</taxon>
        <taxon>Bacillati</taxon>
        <taxon>Bacillota</taxon>
        <taxon>Bacilli</taxon>
        <taxon>Lactobacillales</taxon>
        <taxon>Enterococcaceae</taxon>
        <taxon>Enterococcus</taxon>
    </lineage>
</organism>
<dbReference type="GO" id="GO:0003677">
    <property type="term" value="F:DNA binding"/>
    <property type="evidence" value="ECO:0007669"/>
    <property type="project" value="UniProtKB-KW"/>
</dbReference>
<evidence type="ECO:0000313" key="6">
    <source>
        <dbReference type="EMBL" id="OJG34593.1"/>
    </source>
</evidence>
<evidence type="ECO:0000313" key="7">
    <source>
        <dbReference type="Proteomes" id="UP000183700"/>
    </source>
</evidence>
<name>A0A1L8SRL0_9ENTE</name>
<dbReference type="Pfam" id="PF01418">
    <property type="entry name" value="HTH_6"/>
    <property type="match status" value="1"/>
</dbReference>
<proteinExistence type="predicted"/>
<dbReference type="EMBL" id="JXKM01000013">
    <property type="protein sequence ID" value="OJG34593.1"/>
    <property type="molecule type" value="Genomic_DNA"/>
</dbReference>
<sequence>MLLTEKMKQTDFSNAETALVGYILDKGTTIESMTIKEIAEANYVHPSTLIRVAKKLGYNGWLELRNEFLAEQTYLQTYFEDVDANFPFQNNDGLMTIANKIASLERTTIDDTLSLLNHDDLQKAKQLLLTAKQIKIFGGNANLLISQDFALKMRRIQKNVVTNQTMGEDAYEAFNSQEDTCAILISYTGENSHILQIAKILQKQNIPIIALTSIGDNTLGSLSQAVLRMTTRERLYTKIANFTINSSICYLLDVLYSCVFAEDYQKNLNHLITISELVDKRKTSSAIMAESPESMIQITESFLPN</sequence>
<dbReference type="InterPro" id="IPR000281">
    <property type="entry name" value="HTH_RpiR"/>
</dbReference>
<evidence type="ECO:0000256" key="2">
    <source>
        <dbReference type="ARBA" id="ARBA00023125"/>
    </source>
</evidence>
<dbReference type="Proteomes" id="UP000183700">
    <property type="component" value="Unassembled WGS sequence"/>
</dbReference>
<dbReference type="OrthoDB" id="3684496at2"/>
<keyword evidence="1" id="KW-0805">Transcription regulation</keyword>
<keyword evidence="2" id="KW-0238">DNA-binding</keyword>
<feature type="domain" description="SIS" evidence="5">
    <location>
        <begin position="124"/>
        <end position="265"/>
    </location>
</feature>
<protein>
    <submittedName>
        <fullName evidence="6">Phosphosugar-binding transcriptional regulator</fullName>
    </submittedName>
</protein>
<dbReference type="RefSeq" id="WP_071863163.1">
    <property type="nucleotide sequence ID" value="NZ_CP151540.1"/>
</dbReference>
<dbReference type="PROSITE" id="PS51071">
    <property type="entry name" value="HTH_RPIR"/>
    <property type="match status" value="1"/>
</dbReference>
<dbReference type="Gene3D" id="3.40.50.10490">
    <property type="entry name" value="Glucose-6-phosphate isomerase like protein, domain 1"/>
    <property type="match status" value="1"/>
</dbReference>
<keyword evidence="3" id="KW-0804">Transcription</keyword>
<dbReference type="PROSITE" id="PS51464">
    <property type="entry name" value="SIS"/>
    <property type="match status" value="1"/>
</dbReference>
<dbReference type="STRING" id="319970.RV00_GL000813"/>
<dbReference type="InterPro" id="IPR009057">
    <property type="entry name" value="Homeodomain-like_sf"/>
</dbReference>
<comment type="caution">
    <text evidence="6">The sequence shown here is derived from an EMBL/GenBank/DDBJ whole genome shotgun (WGS) entry which is preliminary data.</text>
</comment>
<evidence type="ECO:0000256" key="3">
    <source>
        <dbReference type="ARBA" id="ARBA00023163"/>
    </source>
</evidence>
<feature type="domain" description="HTH rpiR-type" evidence="4">
    <location>
        <begin position="1"/>
        <end position="75"/>
    </location>
</feature>
<dbReference type="InterPro" id="IPR036388">
    <property type="entry name" value="WH-like_DNA-bd_sf"/>
</dbReference>
<evidence type="ECO:0000259" key="4">
    <source>
        <dbReference type="PROSITE" id="PS51071"/>
    </source>
</evidence>
<dbReference type="InterPro" id="IPR047640">
    <property type="entry name" value="RpiR-like"/>
</dbReference>
<dbReference type="GO" id="GO:0097367">
    <property type="term" value="F:carbohydrate derivative binding"/>
    <property type="evidence" value="ECO:0007669"/>
    <property type="project" value="InterPro"/>
</dbReference>
<dbReference type="SUPFAM" id="SSF53697">
    <property type="entry name" value="SIS domain"/>
    <property type="match status" value="1"/>
</dbReference>
<dbReference type="InterPro" id="IPR046348">
    <property type="entry name" value="SIS_dom_sf"/>
</dbReference>
<dbReference type="GO" id="GO:1901135">
    <property type="term" value="P:carbohydrate derivative metabolic process"/>
    <property type="evidence" value="ECO:0007669"/>
    <property type="project" value="InterPro"/>
</dbReference>
<dbReference type="Gene3D" id="1.10.10.10">
    <property type="entry name" value="Winged helix-like DNA-binding domain superfamily/Winged helix DNA-binding domain"/>
    <property type="match status" value="1"/>
</dbReference>
<evidence type="ECO:0000256" key="1">
    <source>
        <dbReference type="ARBA" id="ARBA00023015"/>
    </source>
</evidence>
<evidence type="ECO:0000259" key="5">
    <source>
        <dbReference type="PROSITE" id="PS51464"/>
    </source>
</evidence>
<dbReference type="SUPFAM" id="SSF46689">
    <property type="entry name" value="Homeodomain-like"/>
    <property type="match status" value="1"/>
</dbReference>
<dbReference type="Pfam" id="PF01380">
    <property type="entry name" value="SIS"/>
    <property type="match status" value="1"/>
</dbReference>
<dbReference type="CDD" id="cd05013">
    <property type="entry name" value="SIS_RpiR"/>
    <property type="match status" value="1"/>
</dbReference>
<dbReference type="PANTHER" id="PTHR30514:SF10">
    <property type="entry name" value="MURR_RPIR FAMILY TRANSCRIPTIONAL REGULATOR"/>
    <property type="match status" value="1"/>
</dbReference>
<dbReference type="GO" id="GO:0003700">
    <property type="term" value="F:DNA-binding transcription factor activity"/>
    <property type="evidence" value="ECO:0007669"/>
    <property type="project" value="InterPro"/>
</dbReference>
<dbReference type="PANTHER" id="PTHR30514">
    <property type="entry name" value="GLUCOKINASE"/>
    <property type="match status" value="1"/>
</dbReference>
<keyword evidence="7" id="KW-1185">Reference proteome</keyword>